<feature type="repeat" description="TPR" evidence="3">
    <location>
        <begin position="381"/>
        <end position="414"/>
    </location>
</feature>
<accession>A0A161LEJ5</accession>
<dbReference type="Gene3D" id="1.25.40.10">
    <property type="entry name" value="Tetratricopeptide repeat domain"/>
    <property type="match status" value="2"/>
</dbReference>
<evidence type="ECO:0000256" key="1">
    <source>
        <dbReference type="ARBA" id="ARBA00022737"/>
    </source>
</evidence>
<dbReference type="Pfam" id="PF07719">
    <property type="entry name" value="TPR_2"/>
    <property type="match status" value="1"/>
</dbReference>
<dbReference type="InterPro" id="IPR050498">
    <property type="entry name" value="Ycf3"/>
</dbReference>
<feature type="chain" id="PRO_5007823784" evidence="4">
    <location>
        <begin position="22"/>
        <end position="572"/>
    </location>
</feature>
<reference evidence="6" key="2">
    <citation type="journal article" date="2017" name="Genome Announc.">
        <title>Draft genome sequence of Paludibacter jiangxiensis NM7(T), a propionate-producing fermentative bacterium.</title>
        <authorList>
            <person name="Qiu Y.-L."/>
            <person name="Tourlousse D.M."/>
            <person name="Matsuura N."/>
            <person name="Ohashi A."/>
            <person name="Sekiguchi Y."/>
        </authorList>
    </citation>
    <scope>NUCLEOTIDE SEQUENCE [LARGE SCALE GENOMIC DNA]</scope>
    <source>
        <strain evidence="6">NM7</strain>
    </source>
</reference>
<keyword evidence="1" id="KW-0677">Repeat</keyword>
<feature type="repeat" description="TPR" evidence="3">
    <location>
        <begin position="420"/>
        <end position="453"/>
    </location>
</feature>
<comment type="caution">
    <text evidence="5">The sequence shown here is derived from an EMBL/GenBank/DDBJ whole genome shotgun (WGS) entry which is preliminary data.</text>
</comment>
<dbReference type="EMBL" id="BDCR01000003">
    <property type="protein sequence ID" value="GAT62717.1"/>
    <property type="molecule type" value="Genomic_DNA"/>
</dbReference>
<dbReference type="Pfam" id="PF14559">
    <property type="entry name" value="TPR_19"/>
    <property type="match status" value="2"/>
</dbReference>
<feature type="repeat" description="TPR" evidence="3">
    <location>
        <begin position="210"/>
        <end position="243"/>
    </location>
</feature>
<evidence type="ECO:0000256" key="3">
    <source>
        <dbReference type="PROSITE-ProRule" id="PRU00339"/>
    </source>
</evidence>
<protein>
    <submittedName>
        <fullName evidence="5">Lipopolysaccharide biosynthesis regulator YciM</fullName>
    </submittedName>
</protein>
<dbReference type="PANTHER" id="PTHR44858">
    <property type="entry name" value="TETRATRICOPEPTIDE REPEAT PROTEIN 6"/>
    <property type="match status" value="1"/>
</dbReference>
<feature type="repeat" description="TPR" evidence="3">
    <location>
        <begin position="108"/>
        <end position="141"/>
    </location>
</feature>
<dbReference type="STRING" id="681398.PJIAN_320"/>
<dbReference type="AlphaFoldDB" id="A0A161LEJ5"/>
<gene>
    <name evidence="5" type="ORF">PJIAN_320</name>
</gene>
<dbReference type="InterPro" id="IPR013105">
    <property type="entry name" value="TPR_2"/>
</dbReference>
<evidence type="ECO:0000313" key="5">
    <source>
        <dbReference type="EMBL" id="GAT62717.1"/>
    </source>
</evidence>
<dbReference type="PROSITE" id="PS50005">
    <property type="entry name" value="TPR"/>
    <property type="match status" value="5"/>
</dbReference>
<dbReference type="PANTHER" id="PTHR44858:SF1">
    <property type="entry name" value="UDP-N-ACETYLGLUCOSAMINE--PEPTIDE N-ACETYLGLUCOSAMINYLTRANSFERASE SPINDLY-RELATED"/>
    <property type="match status" value="1"/>
</dbReference>
<dbReference type="SMART" id="SM00028">
    <property type="entry name" value="TPR"/>
    <property type="match status" value="7"/>
</dbReference>
<dbReference type="Pfam" id="PF13181">
    <property type="entry name" value="TPR_8"/>
    <property type="match status" value="1"/>
</dbReference>
<dbReference type="Pfam" id="PF13432">
    <property type="entry name" value="TPR_16"/>
    <property type="match status" value="1"/>
</dbReference>
<dbReference type="InterPro" id="IPR011990">
    <property type="entry name" value="TPR-like_helical_dom_sf"/>
</dbReference>
<organism evidence="5 6">
    <name type="scientific">Paludibacter jiangxiensis</name>
    <dbReference type="NCBI Taxonomy" id="681398"/>
    <lineage>
        <taxon>Bacteria</taxon>
        <taxon>Pseudomonadati</taxon>
        <taxon>Bacteroidota</taxon>
        <taxon>Bacteroidia</taxon>
        <taxon>Bacteroidales</taxon>
        <taxon>Paludibacteraceae</taxon>
        <taxon>Paludibacter</taxon>
    </lineage>
</organism>
<evidence type="ECO:0000256" key="4">
    <source>
        <dbReference type="SAM" id="SignalP"/>
    </source>
</evidence>
<dbReference type="Proteomes" id="UP000076586">
    <property type="component" value="Unassembled WGS sequence"/>
</dbReference>
<keyword evidence="4" id="KW-0732">Signal</keyword>
<dbReference type="SUPFAM" id="SSF48452">
    <property type="entry name" value="TPR-like"/>
    <property type="match status" value="3"/>
</dbReference>
<keyword evidence="6" id="KW-1185">Reference proteome</keyword>
<evidence type="ECO:0000256" key="2">
    <source>
        <dbReference type="ARBA" id="ARBA00022803"/>
    </source>
</evidence>
<evidence type="ECO:0000313" key="6">
    <source>
        <dbReference type="Proteomes" id="UP000076586"/>
    </source>
</evidence>
<sequence length="572" mass="65707">MKLIRIVILALCVSGSLQMSASKKAVQKHIEETTPVDIQFNYFFDDALRERLAGHYDAAIDLLTNCNRIKPNDGNVMYELSKIYVVTKQTDKAIACLEKATVAQPENLWFKTALAEQYLSSQKIDKAVEVYNAIVKIDPENDEALMMLINIYSQSEKYNEAIGALNMLEKVQGMNQDITMEKARLYFMQNQNKKGIAEIDKLVKTYPNEAKYQVLRGDIYLEQKMQKEALACYQQVLNTDPNNGDALYSLSKYYKAVGDTVSMMSVLDQMMRNKNVDLEPKLSVLKDLVTRPSEMQKVEGYLSSLLEMYPEEESLHNYNYLFLMMRQKNEAAENELKIMLDLNPQNKVTWMRMIDMKIKQENFTAIDSLCSKALGYFADDVDFYFYKAIALYQSGKYKETISHCNKALQLVPDENIVMRSQIYTQLGDTYYKLGMKDSTFVSYAQSLKYQPNNIGTLNNYAYYLSLEKRELQKAESMSAKTVAAEPTNATYLDTYAWIFFVEGNYSLAKIYEKQAIDNGGDKSPEVLEHYGDILFMAGEKEEALVWWQKAVNAGNNSPLLKKKIEMKSYLEK</sequence>
<dbReference type="RefSeq" id="WP_084252310.1">
    <property type="nucleotide sequence ID" value="NZ_BDCR01000003.1"/>
</dbReference>
<keyword evidence="2 3" id="KW-0802">TPR repeat</keyword>
<reference evidence="6" key="1">
    <citation type="submission" date="2016-04" db="EMBL/GenBank/DDBJ databases">
        <title>Draft genome sequence of Paludibacter jiangxiensis strain NM7.</title>
        <authorList>
            <person name="Qiu Y."/>
            <person name="Matsuura N."/>
            <person name="Ohashi A."/>
            <person name="Tourlousse M.D."/>
            <person name="Sekiguchi Y."/>
        </authorList>
    </citation>
    <scope>NUCLEOTIDE SEQUENCE [LARGE SCALE GENOMIC DNA]</scope>
    <source>
        <strain evidence="6">NM7</strain>
    </source>
</reference>
<proteinExistence type="predicted"/>
<name>A0A161LEJ5_9BACT</name>
<feature type="signal peptide" evidence="4">
    <location>
        <begin position="1"/>
        <end position="21"/>
    </location>
</feature>
<dbReference type="OrthoDB" id="9814220at2"/>
<feature type="repeat" description="TPR" evidence="3">
    <location>
        <begin position="74"/>
        <end position="107"/>
    </location>
</feature>
<dbReference type="InterPro" id="IPR019734">
    <property type="entry name" value="TPR_rpt"/>
</dbReference>